<dbReference type="NCBIfam" id="NF003589">
    <property type="entry name" value="PRK05254.1-2"/>
    <property type="match status" value="1"/>
</dbReference>
<dbReference type="CDD" id="cd10027">
    <property type="entry name" value="UDG-F1-like"/>
    <property type="match status" value="1"/>
</dbReference>
<dbReference type="Pfam" id="PF03167">
    <property type="entry name" value="UDG"/>
    <property type="match status" value="1"/>
</dbReference>
<keyword evidence="6 9" id="KW-0378">Hydrolase</keyword>
<keyword evidence="7 9" id="KW-0234">DNA repair</keyword>
<dbReference type="InterPro" id="IPR018085">
    <property type="entry name" value="Ura-DNA_Glyclase_AS"/>
</dbReference>
<sequence>MIELTTVDDTRAFGARLAALLRPGDLVVLTGPLGAGKTALVQGIGAGLHVTGDITSPTFVIARVHRPDRARGGVIPLVHADAYRIGAAADSIAEIDGLDLDASMDDSVTVVEWGEGVVEQLRDDHLRVRIDRRDDDTRVIALEPTGGDWAARITTLTQDAPVNLHDLLPPEWRAALAPHLDPAATADLGAFVAAEYAATTVFPPLPDLFTAYQLCPPADTRVVILGQDPYHKAGQAHGLSFSVQAGVRVPPSLRNVYKELAADLGAAAPDGGDLRGWARQGVLLLNAVLTVREGAAGSHANKGWEAFTDATIRALQDQPDRVVFLLWGSYARKKAALVTNPAHVVLEAGHPSPLNPRGFLGSRPFSAANKALADAGLTPIDWSRSA</sequence>
<dbReference type="EMBL" id="BONE01000016">
    <property type="protein sequence ID" value="GIF72931.1"/>
    <property type="molecule type" value="Genomic_DNA"/>
</dbReference>
<dbReference type="Gene3D" id="3.40.470.10">
    <property type="entry name" value="Uracil-DNA glycosylase-like domain"/>
    <property type="match status" value="1"/>
</dbReference>
<evidence type="ECO:0000256" key="4">
    <source>
        <dbReference type="ARBA" id="ARBA00012030"/>
    </source>
</evidence>
<protein>
    <recommendedName>
        <fullName evidence="4 9">Uracil-DNA glycosylase</fullName>
        <shortName evidence="9">UDG</shortName>
        <ecNumber evidence="4 9">3.2.2.27</ecNumber>
    </recommendedName>
</protein>
<dbReference type="NCBIfam" id="TIGR00628">
    <property type="entry name" value="ung"/>
    <property type="match status" value="1"/>
</dbReference>
<organism evidence="12 13">
    <name type="scientific">Asanoa siamensis</name>
    <dbReference type="NCBI Taxonomy" id="926357"/>
    <lineage>
        <taxon>Bacteria</taxon>
        <taxon>Bacillati</taxon>
        <taxon>Actinomycetota</taxon>
        <taxon>Actinomycetes</taxon>
        <taxon>Micromonosporales</taxon>
        <taxon>Micromonosporaceae</taxon>
        <taxon>Asanoa</taxon>
    </lineage>
</organism>
<evidence type="ECO:0000313" key="13">
    <source>
        <dbReference type="Proteomes" id="UP000604117"/>
    </source>
</evidence>
<evidence type="ECO:0000256" key="1">
    <source>
        <dbReference type="ARBA" id="ARBA00001400"/>
    </source>
</evidence>
<feature type="domain" description="Uracil-DNA glycosylase-like" evidence="11">
    <location>
        <begin position="213"/>
        <end position="372"/>
    </location>
</feature>
<accession>A0ABQ4CNS6</accession>
<dbReference type="SMART" id="SM00987">
    <property type="entry name" value="UreE_C"/>
    <property type="match status" value="1"/>
</dbReference>
<dbReference type="InterPro" id="IPR036895">
    <property type="entry name" value="Uracil-DNA_glycosylase-like_sf"/>
</dbReference>
<dbReference type="Proteomes" id="UP000604117">
    <property type="component" value="Unassembled WGS sequence"/>
</dbReference>
<dbReference type="Gene3D" id="3.40.50.300">
    <property type="entry name" value="P-loop containing nucleotide triphosphate hydrolases"/>
    <property type="match status" value="1"/>
</dbReference>
<feature type="active site" description="Proton acceptor" evidence="9 10">
    <location>
        <position position="228"/>
    </location>
</feature>
<comment type="function">
    <text evidence="2 9">Excises uracil residues from the DNA which can arise as a result of misincorporation of dUMP residues by DNA polymerase or due to deamination of cytosine.</text>
</comment>
<comment type="subcellular location">
    <subcellularLocation>
        <location evidence="9">Cytoplasm</location>
    </subcellularLocation>
</comment>
<keyword evidence="13" id="KW-1185">Reference proteome</keyword>
<dbReference type="SUPFAM" id="SSF52141">
    <property type="entry name" value="Uracil-DNA glycosylase-like"/>
    <property type="match status" value="1"/>
</dbReference>
<keyword evidence="5 9" id="KW-0227">DNA damage</keyword>
<evidence type="ECO:0000256" key="10">
    <source>
        <dbReference type="PROSITE-ProRule" id="PRU10072"/>
    </source>
</evidence>
<evidence type="ECO:0000256" key="7">
    <source>
        <dbReference type="ARBA" id="ARBA00023204"/>
    </source>
</evidence>
<comment type="catalytic activity">
    <reaction evidence="1 9">
        <text>Hydrolyzes single-stranded DNA or mismatched double-stranded DNA and polynucleotides, releasing free uracil.</text>
        <dbReference type="EC" id="3.2.2.27"/>
    </reaction>
</comment>
<dbReference type="NCBIfam" id="NF003588">
    <property type="entry name" value="PRK05254.1-1"/>
    <property type="match status" value="1"/>
</dbReference>
<dbReference type="HAMAP" id="MF_00148">
    <property type="entry name" value="UDG"/>
    <property type="match status" value="1"/>
</dbReference>
<dbReference type="InterPro" id="IPR002043">
    <property type="entry name" value="UDG_fam1"/>
</dbReference>
<dbReference type="PROSITE" id="PS00130">
    <property type="entry name" value="U_DNA_GLYCOSYLASE"/>
    <property type="match status" value="1"/>
</dbReference>
<keyword evidence="9" id="KW-0963">Cytoplasm</keyword>
<evidence type="ECO:0000259" key="11">
    <source>
        <dbReference type="SMART" id="SM00986"/>
    </source>
</evidence>
<evidence type="ECO:0000256" key="9">
    <source>
        <dbReference type="HAMAP-Rule" id="MF_00148"/>
    </source>
</evidence>
<comment type="caution">
    <text evidence="12">The sequence shown here is derived from an EMBL/GenBank/DDBJ whole genome shotgun (WGS) entry which is preliminary data.</text>
</comment>
<evidence type="ECO:0000256" key="2">
    <source>
        <dbReference type="ARBA" id="ARBA00002631"/>
    </source>
</evidence>
<dbReference type="NCBIfam" id="TIGR00150">
    <property type="entry name" value="T6A_YjeE"/>
    <property type="match status" value="1"/>
</dbReference>
<dbReference type="PANTHER" id="PTHR11264">
    <property type="entry name" value="URACIL-DNA GLYCOSYLASE"/>
    <property type="match status" value="1"/>
</dbReference>
<evidence type="ECO:0000256" key="8">
    <source>
        <dbReference type="ARBA" id="ARBA00024908"/>
    </source>
</evidence>
<reference evidence="12 13" key="1">
    <citation type="submission" date="2021-01" db="EMBL/GenBank/DDBJ databases">
        <title>Whole genome shotgun sequence of Asanoa siamensis NBRC 107932.</title>
        <authorList>
            <person name="Komaki H."/>
            <person name="Tamura T."/>
        </authorList>
    </citation>
    <scope>NUCLEOTIDE SEQUENCE [LARGE SCALE GENOMIC DNA]</scope>
    <source>
        <strain evidence="12 13">NBRC 107932</strain>
    </source>
</reference>
<gene>
    <name evidence="9" type="primary">ung</name>
    <name evidence="12" type="ORF">Asi02nite_24490</name>
</gene>
<dbReference type="EC" id="3.2.2.27" evidence="4 9"/>
<comment type="function">
    <text evidence="8">Required for the formation of a threonylcarbamoyl group on adenosine at position 37 (t(6)A37) in tRNAs that read codons beginning with adenine. Is involved in the transfer of the threonylcarbamoyl moiety of threonylcarbamoyl-AMP (TC-AMP) to the N6 group of A37, together with TsaD and TsaB. TsaE seems to play an indirect role in the t(6)A biosynthesis pathway, possibly in regulating the core enzymatic function of TsaD.</text>
</comment>
<dbReference type="SMART" id="SM00986">
    <property type="entry name" value="UDG"/>
    <property type="match status" value="1"/>
</dbReference>
<dbReference type="SUPFAM" id="SSF52540">
    <property type="entry name" value="P-loop containing nucleoside triphosphate hydrolases"/>
    <property type="match status" value="1"/>
</dbReference>
<evidence type="ECO:0000256" key="5">
    <source>
        <dbReference type="ARBA" id="ARBA00022763"/>
    </source>
</evidence>
<dbReference type="InterPro" id="IPR005122">
    <property type="entry name" value="Uracil-DNA_glycosylase-like"/>
</dbReference>
<dbReference type="Pfam" id="PF02367">
    <property type="entry name" value="TsaE"/>
    <property type="match status" value="1"/>
</dbReference>
<dbReference type="InterPro" id="IPR003442">
    <property type="entry name" value="T6A_TsaE"/>
</dbReference>
<dbReference type="NCBIfam" id="NF003591">
    <property type="entry name" value="PRK05254.1-4"/>
    <property type="match status" value="1"/>
</dbReference>
<comment type="similarity">
    <text evidence="3 9">Belongs to the uracil-DNA glycosylase (UDG) superfamily. UNG family.</text>
</comment>
<evidence type="ECO:0000313" key="12">
    <source>
        <dbReference type="EMBL" id="GIF72931.1"/>
    </source>
</evidence>
<evidence type="ECO:0000256" key="3">
    <source>
        <dbReference type="ARBA" id="ARBA00008184"/>
    </source>
</evidence>
<dbReference type="NCBIfam" id="NF003592">
    <property type="entry name" value="PRK05254.1-5"/>
    <property type="match status" value="1"/>
</dbReference>
<dbReference type="PANTHER" id="PTHR11264:SF0">
    <property type="entry name" value="URACIL-DNA GLYCOSYLASE"/>
    <property type="match status" value="1"/>
</dbReference>
<dbReference type="InterPro" id="IPR027417">
    <property type="entry name" value="P-loop_NTPase"/>
</dbReference>
<name>A0ABQ4CNS6_9ACTN</name>
<proteinExistence type="inferred from homology"/>
<evidence type="ECO:0000256" key="6">
    <source>
        <dbReference type="ARBA" id="ARBA00022801"/>
    </source>
</evidence>